<evidence type="ECO:0000313" key="1">
    <source>
        <dbReference type="EMBL" id="NYF89407.1"/>
    </source>
</evidence>
<protein>
    <recommendedName>
        <fullName evidence="3">DUF1579 domain-containing protein</fullName>
    </recommendedName>
</protein>
<dbReference type="EMBL" id="JACCCU010000001">
    <property type="protein sequence ID" value="NYF89407.1"/>
    <property type="molecule type" value="Genomic_DNA"/>
</dbReference>
<evidence type="ECO:0008006" key="3">
    <source>
        <dbReference type="Google" id="ProtNLM"/>
    </source>
</evidence>
<comment type="caution">
    <text evidence="1">The sequence shown here is derived from an EMBL/GenBank/DDBJ whole genome shotgun (WGS) entry which is preliminary data.</text>
</comment>
<reference evidence="1 2" key="1">
    <citation type="submission" date="2020-07" db="EMBL/GenBank/DDBJ databases">
        <title>Genomic Encyclopedia of Type Strains, Phase IV (KMG-V): Genome sequencing to study the core and pangenomes of soil and plant-associated prokaryotes.</title>
        <authorList>
            <person name="Whitman W."/>
        </authorList>
    </citation>
    <scope>NUCLEOTIDE SEQUENCE [LARGE SCALE GENOMIC DNA]</scope>
    <source>
        <strain evidence="1 2">M8UP22</strain>
    </source>
</reference>
<name>A0A852VD39_9BACT</name>
<sequence>MNETRTPIIRPLIVPAKILGTAKRQLPTNTRGIKLRIAAICLLICGFDWRPDLASFLMAQVADPTPQTSSLRDGQHDFDFNFGVWHTHIRRVLDPFSGSSKSVELNGTVTVRKVWDGRAQLEEIEADGPNGHWEGLTLFLYNPHSHQWSQTFIDSKMGVLNTPTIGSFKDGRGELFSQDTFHDKSILVRGVWSNIKPGSHRYEESYSNDGGATWAAAFTADLTQETQSTAPDIPIADANKDAKTTSVEDGQHDFDFDFGTWKTHSSRLLHPLTGSTTWADMDGGSVIKKVWNGRANLAEYKADGPAGHIELLSLRWFNPATREWNLDFATPNVGTLGIPGVGEYKNGHGDFYDYELINGRSVLVRFSIWKITPDTAQSEQAFSDDGGKTWEVNWVNKYER</sequence>
<gene>
    <name evidence="1" type="ORF">HDF08_001474</name>
</gene>
<dbReference type="Proteomes" id="UP000564385">
    <property type="component" value="Unassembled WGS sequence"/>
</dbReference>
<organism evidence="1 2">
    <name type="scientific">Tunturiibacter lichenicola</name>
    <dbReference type="NCBI Taxonomy" id="2051959"/>
    <lineage>
        <taxon>Bacteria</taxon>
        <taxon>Pseudomonadati</taxon>
        <taxon>Acidobacteriota</taxon>
        <taxon>Terriglobia</taxon>
        <taxon>Terriglobales</taxon>
        <taxon>Acidobacteriaceae</taxon>
        <taxon>Tunturiibacter</taxon>
    </lineage>
</organism>
<accession>A0A852VD39</accession>
<dbReference type="AlphaFoldDB" id="A0A852VD39"/>
<proteinExistence type="predicted"/>
<evidence type="ECO:0000313" key="2">
    <source>
        <dbReference type="Proteomes" id="UP000564385"/>
    </source>
</evidence>